<keyword evidence="5 7" id="KW-0975">Bacterial flagellum</keyword>
<keyword evidence="3 9" id="KW-0732">Signal</keyword>
<dbReference type="GO" id="GO:0071973">
    <property type="term" value="P:bacterial-type flagellum-dependent cell motility"/>
    <property type="evidence" value="ECO:0007669"/>
    <property type="project" value="InterPro"/>
</dbReference>
<dbReference type="Pfam" id="PF02107">
    <property type="entry name" value="FlgH"/>
    <property type="match status" value="1"/>
</dbReference>
<feature type="region of interest" description="Disordered" evidence="8">
    <location>
        <begin position="90"/>
        <end position="110"/>
    </location>
</feature>
<feature type="signal peptide" evidence="9">
    <location>
        <begin position="1"/>
        <end position="27"/>
    </location>
</feature>
<organism evidence="10 11">
    <name type="scientific">Sphingobium yanoikuyae</name>
    <name type="common">Sphingomonas yanoikuyae</name>
    <dbReference type="NCBI Taxonomy" id="13690"/>
    <lineage>
        <taxon>Bacteria</taxon>
        <taxon>Pseudomonadati</taxon>
        <taxon>Pseudomonadota</taxon>
        <taxon>Alphaproteobacteria</taxon>
        <taxon>Sphingomonadales</taxon>
        <taxon>Sphingomonadaceae</taxon>
        <taxon>Sphingobium</taxon>
    </lineage>
</organism>
<evidence type="ECO:0000256" key="1">
    <source>
        <dbReference type="ARBA" id="ARBA00002591"/>
    </source>
</evidence>
<dbReference type="GO" id="GO:0009427">
    <property type="term" value="C:bacterial-type flagellum basal body, distal rod, L ring"/>
    <property type="evidence" value="ECO:0007669"/>
    <property type="project" value="InterPro"/>
</dbReference>
<evidence type="ECO:0000256" key="7">
    <source>
        <dbReference type="HAMAP-Rule" id="MF_00415"/>
    </source>
</evidence>
<keyword evidence="10" id="KW-0966">Cell projection</keyword>
<keyword evidence="10" id="KW-0969">Cilium</keyword>
<evidence type="ECO:0000256" key="9">
    <source>
        <dbReference type="SAM" id="SignalP"/>
    </source>
</evidence>
<dbReference type="PRINTS" id="PR01008">
    <property type="entry name" value="FLGLRINGFLGH"/>
</dbReference>
<keyword evidence="6 7" id="KW-0998">Cell outer membrane</keyword>
<comment type="subcellular location">
    <subcellularLocation>
        <location evidence="7">Cell outer membrane</location>
    </subcellularLocation>
    <subcellularLocation>
        <location evidence="7">Bacterial flagellum basal body</location>
    </subcellularLocation>
</comment>
<evidence type="ECO:0000256" key="3">
    <source>
        <dbReference type="ARBA" id="ARBA00022729"/>
    </source>
</evidence>
<dbReference type="HAMAP" id="MF_00415">
    <property type="entry name" value="FlgH"/>
    <property type="match status" value="1"/>
</dbReference>
<keyword evidence="4 7" id="KW-0472">Membrane</keyword>
<comment type="function">
    <text evidence="1 7">Assembles around the rod to form the L-ring and probably protects the motor/basal body from shearing forces during rotation.</text>
</comment>
<evidence type="ECO:0000256" key="6">
    <source>
        <dbReference type="ARBA" id="ARBA00023237"/>
    </source>
</evidence>
<sequence>MSRLMRALSTSLVALAMLSMAASPAFAAKKKREVEREYYAPTVIAQPQAPQANGSIFQVSTGYTPLTSGARAGNVGDIITIVLVERTQATKSNSADTNRSGSIGLNPPTTGPLSKLFSSSDIAMGGNNTFTGKGAATQSNALNGEITVTVAAAYPNGTMLVKGEKALTLNRGDEFIQISGLVRQADIGPDNRILSTRVADAKIIYTGKGEIARASRQGWLQRFFSMISPF</sequence>
<accession>A0A177J594</accession>
<proteinExistence type="inferred from homology"/>
<evidence type="ECO:0000256" key="5">
    <source>
        <dbReference type="ARBA" id="ARBA00023143"/>
    </source>
</evidence>
<evidence type="ECO:0000313" key="10">
    <source>
        <dbReference type="EMBL" id="OAH35425.1"/>
    </source>
</evidence>
<dbReference type="OrthoDB" id="9789227at2"/>
<dbReference type="AlphaFoldDB" id="A0A177J594"/>
<comment type="caution">
    <text evidence="10">The sequence shown here is derived from an EMBL/GenBank/DDBJ whole genome shotgun (WGS) entry which is preliminary data.</text>
</comment>
<comment type="similarity">
    <text evidence="2 7">Belongs to the FlgH family.</text>
</comment>
<dbReference type="PANTHER" id="PTHR34933:SF1">
    <property type="entry name" value="FLAGELLAR L-RING PROTEIN"/>
    <property type="match status" value="1"/>
</dbReference>
<keyword evidence="10" id="KW-0282">Flagellum</keyword>
<dbReference type="GO" id="GO:0003774">
    <property type="term" value="F:cytoskeletal motor activity"/>
    <property type="evidence" value="ECO:0007669"/>
    <property type="project" value="InterPro"/>
</dbReference>
<evidence type="ECO:0000256" key="8">
    <source>
        <dbReference type="SAM" id="MobiDB-lite"/>
    </source>
</evidence>
<dbReference type="GO" id="GO:0009279">
    <property type="term" value="C:cell outer membrane"/>
    <property type="evidence" value="ECO:0007669"/>
    <property type="project" value="UniProtKB-SubCell"/>
</dbReference>
<dbReference type="EMBL" id="LSTR01000101">
    <property type="protein sequence ID" value="OAH35425.1"/>
    <property type="molecule type" value="Genomic_DNA"/>
</dbReference>
<feature type="chain" id="PRO_5008064725" description="Flagellar L-ring protein" evidence="9">
    <location>
        <begin position="28"/>
        <end position="230"/>
    </location>
</feature>
<name>A0A177J594_SPHYA</name>
<reference evidence="10 11" key="1">
    <citation type="submission" date="2016-02" db="EMBL/GenBank/DDBJ databases">
        <authorList>
            <person name="Wen L."/>
            <person name="He K."/>
            <person name="Yang H."/>
        </authorList>
    </citation>
    <scope>NUCLEOTIDE SEQUENCE [LARGE SCALE GENOMIC DNA]</scope>
    <source>
        <strain evidence="10 11">CD09_2</strain>
    </source>
</reference>
<evidence type="ECO:0000256" key="2">
    <source>
        <dbReference type="ARBA" id="ARBA00006929"/>
    </source>
</evidence>
<evidence type="ECO:0000313" key="11">
    <source>
        <dbReference type="Proteomes" id="UP000077262"/>
    </source>
</evidence>
<dbReference type="PANTHER" id="PTHR34933">
    <property type="entry name" value="FLAGELLAR L-RING PROTEIN"/>
    <property type="match status" value="1"/>
</dbReference>
<dbReference type="InterPro" id="IPR000527">
    <property type="entry name" value="Flag_Lring"/>
</dbReference>
<dbReference type="Proteomes" id="UP000077262">
    <property type="component" value="Unassembled WGS sequence"/>
</dbReference>
<comment type="subunit">
    <text evidence="7">The basal body constitutes a major portion of the flagellar organelle and consists of four rings (L,P,S, and M) mounted on a central rod.</text>
</comment>
<evidence type="ECO:0000256" key="4">
    <source>
        <dbReference type="ARBA" id="ARBA00023136"/>
    </source>
</evidence>
<protein>
    <recommendedName>
        <fullName evidence="7">Flagellar L-ring protein</fullName>
    </recommendedName>
    <alternativeName>
        <fullName evidence="7">Basal body L-ring protein</fullName>
    </alternativeName>
</protein>
<gene>
    <name evidence="7" type="primary">flgH</name>
    <name evidence="10" type="ORF">AX777_03115</name>
</gene>